<evidence type="ECO:0008006" key="4">
    <source>
        <dbReference type="Google" id="ProtNLM"/>
    </source>
</evidence>
<evidence type="ECO:0000313" key="2">
    <source>
        <dbReference type="EMBL" id="MFD2549250.1"/>
    </source>
</evidence>
<keyword evidence="3" id="KW-1185">Reference proteome</keyword>
<dbReference type="EMBL" id="JBHULR010000015">
    <property type="protein sequence ID" value="MFD2549250.1"/>
    <property type="molecule type" value="Genomic_DNA"/>
</dbReference>
<evidence type="ECO:0000313" key="3">
    <source>
        <dbReference type="Proteomes" id="UP001597545"/>
    </source>
</evidence>
<dbReference type="RefSeq" id="WP_380905568.1">
    <property type="nucleotide sequence ID" value="NZ_JBHUEG010000012.1"/>
</dbReference>
<feature type="chain" id="PRO_5045694337" description="Plasmid transfer protein" evidence="1">
    <location>
        <begin position="19"/>
        <end position="223"/>
    </location>
</feature>
<feature type="signal peptide" evidence="1">
    <location>
        <begin position="1"/>
        <end position="18"/>
    </location>
</feature>
<dbReference type="Proteomes" id="UP001597545">
    <property type="component" value="Unassembled WGS sequence"/>
</dbReference>
<reference evidence="3" key="1">
    <citation type="journal article" date="2019" name="Int. J. Syst. Evol. Microbiol.">
        <title>The Global Catalogue of Microorganisms (GCM) 10K type strain sequencing project: providing services to taxonomists for standard genome sequencing and annotation.</title>
        <authorList>
            <consortium name="The Broad Institute Genomics Platform"/>
            <consortium name="The Broad Institute Genome Sequencing Center for Infectious Disease"/>
            <person name="Wu L."/>
            <person name="Ma J."/>
        </authorList>
    </citation>
    <scope>NUCLEOTIDE SEQUENCE [LARGE SCALE GENOMIC DNA]</scope>
    <source>
        <strain evidence="3">KCTC 42662</strain>
    </source>
</reference>
<gene>
    <name evidence="2" type="ORF">ACFSR5_16500</name>
</gene>
<evidence type="ECO:0000256" key="1">
    <source>
        <dbReference type="SAM" id="SignalP"/>
    </source>
</evidence>
<sequence>MRLLLLFILMGSADLASAQGYVTIIIDPKHLAIVNENGAVRLASENMHNSMLSNIRKNIDDIHLNISAVALVQRLIHRSLTEVDQALKSGKAVVQLSRLINDIVSQSGKMLEIAKDQPLLILFAEGLARDLKERGMQLASEVSSFILKEGSSVLMDFQKRDQLLAKVILELKVMRALLYSMERAMQWAKTNGMLRSANPFKDFINKDRRKAEEILFYYYKIEK</sequence>
<organism evidence="2 3">
    <name type="scientific">Sphingobacterium suaedae</name>
    <dbReference type="NCBI Taxonomy" id="1686402"/>
    <lineage>
        <taxon>Bacteria</taxon>
        <taxon>Pseudomonadati</taxon>
        <taxon>Bacteroidota</taxon>
        <taxon>Sphingobacteriia</taxon>
        <taxon>Sphingobacteriales</taxon>
        <taxon>Sphingobacteriaceae</taxon>
        <taxon>Sphingobacterium</taxon>
    </lineage>
</organism>
<proteinExistence type="predicted"/>
<comment type="caution">
    <text evidence="2">The sequence shown here is derived from an EMBL/GenBank/DDBJ whole genome shotgun (WGS) entry which is preliminary data.</text>
</comment>
<keyword evidence="1" id="KW-0732">Signal</keyword>
<accession>A0ABW5KNC1</accession>
<protein>
    <recommendedName>
        <fullName evidence="4">Plasmid transfer protein</fullName>
    </recommendedName>
</protein>
<name>A0ABW5KNC1_9SPHI</name>